<dbReference type="InterPro" id="IPR003593">
    <property type="entry name" value="AAA+_ATPase"/>
</dbReference>
<dbReference type="PROSITE" id="PS00675">
    <property type="entry name" value="SIGMA54_INTERACT_1"/>
    <property type="match status" value="1"/>
</dbReference>
<proteinExistence type="predicted"/>
<dbReference type="CDD" id="cd00009">
    <property type="entry name" value="AAA"/>
    <property type="match status" value="1"/>
</dbReference>
<comment type="caution">
    <text evidence="10">The sequence shown here is derived from an EMBL/GenBank/DDBJ whole genome shotgun (WGS) entry which is preliminary data.</text>
</comment>
<dbReference type="Pfam" id="PF02954">
    <property type="entry name" value="HTH_8"/>
    <property type="match status" value="1"/>
</dbReference>
<evidence type="ECO:0000313" key="11">
    <source>
        <dbReference type="Proteomes" id="UP000275461"/>
    </source>
</evidence>
<feature type="domain" description="Response regulatory" evidence="9">
    <location>
        <begin position="5"/>
        <end position="115"/>
    </location>
</feature>
<dbReference type="Gene3D" id="1.10.10.60">
    <property type="entry name" value="Homeodomain-like"/>
    <property type="match status" value="1"/>
</dbReference>
<dbReference type="SUPFAM" id="SSF52172">
    <property type="entry name" value="CheY-like"/>
    <property type="match status" value="1"/>
</dbReference>
<evidence type="ECO:0000256" key="4">
    <source>
        <dbReference type="ARBA" id="ARBA00023125"/>
    </source>
</evidence>
<dbReference type="InterPro" id="IPR027417">
    <property type="entry name" value="P-loop_NTPase"/>
</dbReference>
<dbReference type="RefSeq" id="WP_121441455.1">
    <property type="nucleotide sequence ID" value="NZ_RCDA01000001.1"/>
</dbReference>
<evidence type="ECO:0000313" key="10">
    <source>
        <dbReference type="EMBL" id="RLK51015.1"/>
    </source>
</evidence>
<dbReference type="PROSITE" id="PS50045">
    <property type="entry name" value="SIGMA54_INTERACT_4"/>
    <property type="match status" value="1"/>
</dbReference>
<dbReference type="GO" id="GO:0005524">
    <property type="term" value="F:ATP binding"/>
    <property type="evidence" value="ECO:0007669"/>
    <property type="project" value="UniProtKB-KW"/>
</dbReference>
<dbReference type="Pfam" id="PF25601">
    <property type="entry name" value="AAA_lid_14"/>
    <property type="match status" value="1"/>
</dbReference>
<protein>
    <submittedName>
        <fullName evidence="10">Two-component system response regulator FlrC</fullName>
    </submittedName>
</protein>
<dbReference type="AlphaFoldDB" id="A0A498C5C3"/>
<reference evidence="10 11" key="1">
    <citation type="submission" date="2018-10" db="EMBL/GenBank/DDBJ databases">
        <title>Genomic Encyclopedia of Type Strains, Phase IV (KMG-IV): sequencing the most valuable type-strain genomes for metagenomic binning, comparative biology and taxonomic classification.</title>
        <authorList>
            <person name="Goeker M."/>
        </authorList>
    </citation>
    <scope>NUCLEOTIDE SEQUENCE [LARGE SCALE GENOMIC DNA]</scope>
    <source>
        <strain evidence="10 11">DSM 12769</strain>
    </source>
</reference>
<dbReference type="InterPro" id="IPR011006">
    <property type="entry name" value="CheY-like_superfamily"/>
</dbReference>
<dbReference type="PROSITE" id="PS00688">
    <property type="entry name" value="SIGMA54_INTERACT_3"/>
    <property type="match status" value="1"/>
</dbReference>
<feature type="domain" description="Sigma-54 factor interaction" evidence="8">
    <location>
        <begin position="121"/>
        <end position="349"/>
    </location>
</feature>
<evidence type="ECO:0000256" key="1">
    <source>
        <dbReference type="ARBA" id="ARBA00022741"/>
    </source>
</evidence>
<name>A0A498C5C3_9GAMM</name>
<keyword evidence="5" id="KW-0804">Transcription</keyword>
<keyword evidence="2" id="KW-0067">ATP-binding</keyword>
<dbReference type="Gene3D" id="1.10.8.60">
    <property type="match status" value="1"/>
</dbReference>
<dbReference type="Proteomes" id="UP000275461">
    <property type="component" value="Unassembled WGS sequence"/>
</dbReference>
<keyword evidence="3" id="KW-0805">Transcription regulation</keyword>
<dbReference type="PRINTS" id="PR01590">
    <property type="entry name" value="HTHFIS"/>
</dbReference>
<dbReference type="SUPFAM" id="SSF52540">
    <property type="entry name" value="P-loop containing nucleoside triphosphate hydrolases"/>
    <property type="match status" value="1"/>
</dbReference>
<dbReference type="PROSITE" id="PS00676">
    <property type="entry name" value="SIGMA54_INTERACT_2"/>
    <property type="match status" value="1"/>
</dbReference>
<evidence type="ECO:0000256" key="7">
    <source>
        <dbReference type="SAM" id="MobiDB-lite"/>
    </source>
</evidence>
<dbReference type="SUPFAM" id="SSF46689">
    <property type="entry name" value="Homeodomain-like"/>
    <property type="match status" value="1"/>
</dbReference>
<feature type="region of interest" description="Disordered" evidence="7">
    <location>
        <begin position="373"/>
        <end position="413"/>
    </location>
</feature>
<organism evidence="10 11">
    <name type="scientific">Alkalispirillum mobile</name>
    <dbReference type="NCBI Taxonomy" id="85925"/>
    <lineage>
        <taxon>Bacteria</taxon>
        <taxon>Pseudomonadati</taxon>
        <taxon>Pseudomonadota</taxon>
        <taxon>Gammaproteobacteria</taxon>
        <taxon>Chromatiales</taxon>
        <taxon>Ectothiorhodospiraceae</taxon>
        <taxon>Alkalispirillum</taxon>
    </lineage>
</organism>
<evidence type="ECO:0000256" key="2">
    <source>
        <dbReference type="ARBA" id="ARBA00022840"/>
    </source>
</evidence>
<dbReference type="InterPro" id="IPR001789">
    <property type="entry name" value="Sig_transdc_resp-reg_receiver"/>
</dbReference>
<dbReference type="GO" id="GO:0043565">
    <property type="term" value="F:sequence-specific DNA binding"/>
    <property type="evidence" value="ECO:0007669"/>
    <property type="project" value="InterPro"/>
</dbReference>
<dbReference type="InterPro" id="IPR002078">
    <property type="entry name" value="Sigma_54_int"/>
</dbReference>
<dbReference type="GO" id="GO:0000160">
    <property type="term" value="P:phosphorelay signal transduction system"/>
    <property type="evidence" value="ECO:0007669"/>
    <property type="project" value="InterPro"/>
</dbReference>
<keyword evidence="11" id="KW-1185">Reference proteome</keyword>
<dbReference type="PANTHER" id="PTHR32071:SF21">
    <property type="entry name" value="TRANSCRIPTIONAL REGULATORY PROTEIN FLGR"/>
    <property type="match status" value="1"/>
</dbReference>
<dbReference type="InterPro" id="IPR025944">
    <property type="entry name" value="Sigma_54_int_dom_CS"/>
</dbReference>
<dbReference type="InterPro" id="IPR058031">
    <property type="entry name" value="AAA_lid_NorR"/>
</dbReference>
<comment type="caution">
    <text evidence="6">Lacks conserved residue(s) required for the propagation of feature annotation.</text>
</comment>
<dbReference type="InterPro" id="IPR025662">
    <property type="entry name" value="Sigma_54_int_dom_ATP-bd_1"/>
</dbReference>
<gene>
    <name evidence="10" type="ORF">DFR31_0928</name>
</gene>
<dbReference type="InterPro" id="IPR009057">
    <property type="entry name" value="Homeodomain-like_sf"/>
</dbReference>
<dbReference type="Gene3D" id="3.40.50.2300">
    <property type="match status" value="1"/>
</dbReference>
<dbReference type="InterPro" id="IPR025943">
    <property type="entry name" value="Sigma_54_int_dom_ATP-bd_2"/>
</dbReference>
<dbReference type="PROSITE" id="PS50110">
    <property type="entry name" value="RESPONSE_REGULATORY"/>
    <property type="match status" value="1"/>
</dbReference>
<dbReference type="Pfam" id="PF00158">
    <property type="entry name" value="Sigma54_activat"/>
    <property type="match status" value="1"/>
</dbReference>
<dbReference type="FunFam" id="3.40.50.300:FF:000006">
    <property type="entry name" value="DNA-binding transcriptional regulator NtrC"/>
    <property type="match status" value="1"/>
</dbReference>
<keyword evidence="4" id="KW-0238">DNA-binding</keyword>
<dbReference type="Gene3D" id="3.40.50.300">
    <property type="entry name" value="P-loop containing nucleotide triphosphate hydrolases"/>
    <property type="match status" value="1"/>
</dbReference>
<sequence length="472" mass="52100">MSQPSVLIVTADQEFSRRRCLLLREAGFQPIGVSDYTHAQRLLERRSLALVIVQTSAETRQWRQLAQLPSAPPLVLLAPQPSVEEAKLAMRAGAAEYLGEGCSSLELVQTVRRLVGDEQDLVAKDARSREVFRMARRVAQKDVSVLITGESGTGKEMLARHIHEHSGRAEGPFVAVNCAAIPEQMIEAVLFGFEKGAFTGASRSHAGKFEQAQGGTVLLDEISEIDTNLQAKLLRVLQEREIERLCGTESIPLDVRVLASSNRDLREAVASGQFRQDLYYRLHVFPIHLPPLRERLDDVLPLAEAFMAKHAGLGPEGAQLDDAARSRLLGHDWPGNVRELENVIQRAMILADSQRISADDLVIEPVPTAAARRPVQPAVRDGDEMPTSPETADTSAGASPAEEEPATLGHNLREQEFRLIMDTLRECRGNRKQAAEKLGISDRTLRYRVARLRKDGFHVPSKAGAEYAYGQV</sequence>
<keyword evidence="1" id="KW-0547">Nucleotide-binding</keyword>
<dbReference type="SMART" id="SM00382">
    <property type="entry name" value="AAA"/>
    <property type="match status" value="1"/>
</dbReference>
<evidence type="ECO:0000256" key="6">
    <source>
        <dbReference type="PROSITE-ProRule" id="PRU00169"/>
    </source>
</evidence>
<evidence type="ECO:0000259" key="8">
    <source>
        <dbReference type="PROSITE" id="PS50045"/>
    </source>
</evidence>
<dbReference type="PANTHER" id="PTHR32071">
    <property type="entry name" value="TRANSCRIPTIONAL REGULATORY PROTEIN"/>
    <property type="match status" value="1"/>
</dbReference>
<evidence type="ECO:0000256" key="3">
    <source>
        <dbReference type="ARBA" id="ARBA00023015"/>
    </source>
</evidence>
<dbReference type="EMBL" id="RCDA01000001">
    <property type="protein sequence ID" value="RLK51015.1"/>
    <property type="molecule type" value="Genomic_DNA"/>
</dbReference>
<dbReference type="InterPro" id="IPR002197">
    <property type="entry name" value="HTH_Fis"/>
</dbReference>
<dbReference type="OrthoDB" id="9804019at2"/>
<dbReference type="GO" id="GO:0006355">
    <property type="term" value="P:regulation of DNA-templated transcription"/>
    <property type="evidence" value="ECO:0007669"/>
    <property type="project" value="InterPro"/>
</dbReference>
<evidence type="ECO:0000256" key="5">
    <source>
        <dbReference type="ARBA" id="ARBA00023163"/>
    </source>
</evidence>
<evidence type="ECO:0000259" key="9">
    <source>
        <dbReference type="PROSITE" id="PS50110"/>
    </source>
</evidence>
<accession>A0A498C5C3</accession>